<dbReference type="GO" id="GO:0005730">
    <property type="term" value="C:nucleolus"/>
    <property type="evidence" value="ECO:0007669"/>
    <property type="project" value="TreeGrafter"/>
</dbReference>
<dbReference type="Pfam" id="PF08168">
    <property type="entry name" value="NOL11_N"/>
    <property type="match status" value="1"/>
</dbReference>
<dbReference type="GO" id="GO:0003723">
    <property type="term" value="F:RNA binding"/>
    <property type="evidence" value="ECO:0007669"/>
    <property type="project" value="TreeGrafter"/>
</dbReference>
<proteinExistence type="evidence at transcript level"/>
<organism evidence="2">
    <name type="scientific">Triatoma infestans</name>
    <name type="common">Assassin bug</name>
    <dbReference type="NCBI Taxonomy" id="30076"/>
    <lineage>
        <taxon>Eukaryota</taxon>
        <taxon>Metazoa</taxon>
        <taxon>Ecdysozoa</taxon>
        <taxon>Arthropoda</taxon>
        <taxon>Hexapoda</taxon>
        <taxon>Insecta</taxon>
        <taxon>Pterygota</taxon>
        <taxon>Neoptera</taxon>
        <taxon>Paraneoptera</taxon>
        <taxon>Hemiptera</taxon>
        <taxon>Heteroptera</taxon>
        <taxon>Panheteroptera</taxon>
        <taxon>Cimicomorpha</taxon>
        <taxon>Reduviidae</taxon>
        <taxon>Triatominae</taxon>
        <taxon>Triatoma</taxon>
    </lineage>
</organism>
<evidence type="ECO:0000313" key="2">
    <source>
        <dbReference type="EMBL" id="JAC17175.1"/>
    </source>
</evidence>
<evidence type="ECO:0000259" key="1">
    <source>
        <dbReference type="Pfam" id="PF08168"/>
    </source>
</evidence>
<dbReference type="PANTHER" id="PTHR15633">
    <property type="entry name" value="NUCLEOLAR PROTEIN 11"/>
    <property type="match status" value="1"/>
</dbReference>
<dbReference type="AlphaFoldDB" id="A0A023F7F4"/>
<dbReference type="InterPro" id="IPR042859">
    <property type="entry name" value="NOL11"/>
</dbReference>
<sequence>MAKLLPPYTLCPLIEHRKCLGVCEDSTPGCVIVTLGKNIVIRYRLSDQKQVSSWSSKDKLSAPVIFDFTAKRYVAVFKSDQVAFWYDSMVQLNKLKKFKFNRLIHNILSAKECPPIIVYKNGSIGILRDDMLSRKCTEADEQVLEKSEEILSTNLVLISGHLYVKLLTFDEKVSIRKLHFVPVDADRADKFSVSLENRSMGTCNAHTIIEGESTYLITLWSDGSIYSVELPLKNIKSFPGRVSSKVGSVNLLQQVVMHSVGQQQVVIYGAAPNSEGAVLCIFNLKYGLVDSLQKLKVYSDTPRLWVVGTVGTNRYILCLSGGHLVVVPTRFVTQRLCSLVGVAKLNQLEINDSISRLTPVTTAPWKYCDETVNESEMEVEPNQLFDHILKMRIAGLSDHMICEEILPQLIKNLDEEPIIELLSIINDIPDHWLIDMVVQFHSNPSSGQLLEKVLKYPLVSDHSSLQLVRSRVNLQTALDLLTVITKMMDRNPLDKSLVDWACLLLDSHYQQYLLSKDETVIETVKSINNIVKLHMDCMTSIKTLQAELVSVKKGHIKFKKSSVSIHSYLVDSINLY</sequence>
<dbReference type="PANTHER" id="PTHR15633:SF2">
    <property type="entry name" value="NUCLEOLAR PROTEIN 11"/>
    <property type="match status" value="1"/>
</dbReference>
<dbReference type="InterPro" id="IPR012584">
    <property type="entry name" value="NOL11_N"/>
</dbReference>
<dbReference type="GO" id="GO:0030490">
    <property type="term" value="P:maturation of SSU-rRNA"/>
    <property type="evidence" value="ECO:0007669"/>
    <property type="project" value="InterPro"/>
</dbReference>
<dbReference type="EMBL" id="GBBI01001537">
    <property type="protein sequence ID" value="JAC17175.1"/>
    <property type="molecule type" value="mRNA"/>
</dbReference>
<accession>A0A023F7F4</accession>
<feature type="domain" description="Nucleolar protein 11 N-terminal" evidence="1">
    <location>
        <begin position="1"/>
        <end position="329"/>
    </location>
</feature>
<reference evidence="2" key="1">
    <citation type="journal article" date="2014" name="PLoS Negl. Trop. Dis.">
        <title>An updated insight into the Sialotranscriptome of Triatoma infestans: developmental stage and geographic variations.</title>
        <authorList>
            <person name="Schwarz A."/>
            <person name="Medrano-Mercado N."/>
            <person name="Schaub G.A."/>
            <person name="Struchiner C.J."/>
            <person name="Bargues M.D."/>
            <person name="Levy M.Z."/>
            <person name="Ribeiro J.M."/>
        </authorList>
    </citation>
    <scope>NUCLEOTIDE SEQUENCE</scope>
    <source>
        <strain evidence="2">Chile</strain>
        <tissue evidence="2">Salivary glands</tissue>
    </source>
</reference>
<protein>
    <submittedName>
        <fullName evidence="2">Putative nucleolar protein 11</fullName>
    </submittedName>
</protein>
<name>A0A023F7F4_TRIIF</name>